<feature type="transmembrane region" description="Helical" evidence="8">
    <location>
        <begin position="20"/>
        <end position="45"/>
    </location>
</feature>
<feature type="transmembrane region" description="Helical" evidence="8">
    <location>
        <begin position="322"/>
        <end position="339"/>
    </location>
</feature>
<keyword evidence="2" id="KW-1003">Cell membrane</keyword>
<evidence type="ECO:0000256" key="3">
    <source>
        <dbReference type="ARBA" id="ARBA00022679"/>
    </source>
</evidence>
<feature type="transmembrane region" description="Helical" evidence="8">
    <location>
        <begin position="289"/>
        <end position="310"/>
    </location>
</feature>
<comment type="similarity">
    <text evidence="7">Belongs to the glycosyltransferase 87 family.</text>
</comment>
<feature type="transmembrane region" description="Helical" evidence="8">
    <location>
        <begin position="346"/>
        <end position="366"/>
    </location>
</feature>
<reference evidence="9 10" key="1">
    <citation type="submission" date="2022-06" db="EMBL/GenBank/DDBJ databases">
        <title>Paraconexibacter antarcticus.</title>
        <authorList>
            <person name="Kim C.S."/>
        </authorList>
    </citation>
    <scope>NUCLEOTIDE SEQUENCE [LARGE SCALE GENOMIC DNA]</scope>
    <source>
        <strain evidence="9 10">02-257</strain>
    </source>
</reference>
<feature type="transmembrane region" description="Helical" evidence="8">
    <location>
        <begin position="133"/>
        <end position="150"/>
    </location>
</feature>
<protein>
    <submittedName>
        <fullName evidence="9">DUF2029 domain-containing protein</fullName>
    </submittedName>
</protein>
<proteinExistence type="inferred from homology"/>
<comment type="subcellular location">
    <subcellularLocation>
        <location evidence="1">Cell membrane</location>
        <topology evidence="1">Multi-pass membrane protein</topology>
    </subcellularLocation>
</comment>
<dbReference type="RefSeq" id="WP_254570984.1">
    <property type="nucleotide sequence ID" value="NZ_CP098502.1"/>
</dbReference>
<evidence type="ECO:0000256" key="8">
    <source>
        <dbReference type="SAM" id="Phobius"/>
    </source>
</evidence>
<feature type="transmembrane region" description="Helical" evidence="8">
    <location>
        <begin position="202"/>
        <end position="221"/>
    </location>
</feature>
<evidence type="ECO:0000256" key="1">
    <source>
        <dbReference type="ARBA" id="ARBA00004651"/>
    </source>
</evidence>
<accession>A0ABY5DTP2</accession>
<evidence type="ECO:0000256" key="6">
    <source>
        <dbReference type="ARBA" id="ARBA00023136"/>
    </source>
</evidence>
<keyword evidence="10" id="KW-1185">Reference proteome</keyword>
<evidence type="ECO:0000313" key="10">
    <source>
        <dbReference type="Proteomes" id="UP001056035"/>
    </source>
</evidence>
<keyword evidence="3" id="KW-0808">Transferase</keyword>
<evidence type="ECO:0000313" key="9">
    <source>
        <dbReference type="EMBL" id="UTI64274.1"/>
    </source>
</evidence>
<dbReference type="InterPro" id="IPR018584">
    <property type="entry name" value="GT87"/>
</dbReference>
<organism evidence="9 10">
    <name type="scientific">Paraconexibacter antarcticus</name>
    <dbReference type="NCBI Taxonomy" id="2949664"/>
    <lineage>
        <taxon>Bacteria</taxon>
        <taxon>Bacillati</taxon>
        <taxon>Actinomycetota</taxon>
        <taxon>Thermoleophilia</taxon>
        <taxon>Solirubrobacterales</taxon>
        <taxon>Paraconexibacteraceae</taxon>
        <taxon>Paraconexibacter</taxon>
    </lineage>
</organism>
<evidence type="ECO:0000256" key="2">
    <source>
        <dbReference type="ARBA" id="ARBA00022475"/>
    </source>
</evidence>
<sequence>MDRGPRAEPRFFHARRRALYARAVTHGALGVTPVLGTIILLHAYAHAGSLALDFDHSMWVGGDRAVHGLTPYVAGDSPELATGEPFVYPAPALLLTLPFTLLPQGVAGAVWTGVCLLSVLLALGALGVRDWRVYGVVLLWPAVVSGWQSGNVTLPLLLGVACAWRWRDRPVVAGVLVGALASVKLFTWPLGLWLLATRRYRAAAWALGAGAALNLAAWATVGFDEVGRYRGVVGGLTRAREQYSYSVVALAEHHDLGRGGAYALASVVAVAAAVACVRAGRRGGDATCFGLAVAVTLLATPLIWLHYYALLAVPLALHRPRFGLAWVLPLALWASIAHTDGWPGTWVVLLALALVALLSVPSLPGWPAPGRDAHAPA</sequence>
<keyword evidence="5 8" id="KW-1133">Transmembrane helix</keyword>
<evidence type="ECO:0000256" key="5">
    <source>
        <dbReference type="ARBA" id="ARBA00022989"/>
    </source>
</evidence>
<feature type="transmembrane region" description="Helical" evidence="8">
    <location>
        <begin position="105"/>
        <end position="126"/>
    </location>
</feature>
<evidence type="ECO:0000256" key="7">
    <source>
        <dbReference type="ARBA" id="ARBA00024033"/>
    </source>
</evidence>
<keyword evidence="4 8" id="KW-0812">Transmembrane</keyword>
<name>A0ABY5DTP2_9ACTN</name>
<dbReference type="Proteomes" id="UP001056035">
    <property type="component" value="Chromosome"/>
</dbReference>
<evidence type="ECO:0000256" key="4">
    <source>
        <dbReference type="ARBA" id="ARBA00022692"/>
    </source>
</evidence>
<feature type="transmembrane region" description="Helical" evidence="8">
    <location>
        <begin position="259"/>
        <end position="277"/>
    </location>
</feature>
<feature type="transmembrane region" description="Helical" evidence="8">
    <location>
        <begin position="170"/>
        <end position="195"/>
    </location>
</feature>
<dbReference type="EMBL" id="CP098502">
    <property type="protein sequence ID" value="UTI64274.1"/>
    <property type="molecule type" value="Genomic_DNA"/>
</dbReference>
<keyword evidence="6 8" id="KW-0472">Membrane</keyword>
<gene>
    <name evidence="9" type="ORF">NBH00_23405</name>
</gene>
<dbReference type="Pfam" id="PF09594">
    <property type="entry name" value="GT87"/>
    <property type="match status" value="1"/>
</dbReference>